<gene>
    <name evidence="1" type="ORF">LshimejAT787_1201420</name>
</gene>
<accession>A0A9P3PW58</accession>
<dbReference type="AlphaFoldDB" id="A0A9P3PW58"/>
<evidence type="ECO:0000313" key="2">
    <source>
        <dbReference type="Proteomes" id="UP001063166"/>
    </source>
</evidence>
<proteinExistence type="predicted"/>
<evidence type="ECO:0000313" key="1">
    <source>
        <dbReference type="EMBL" id="GLB42693.1"/>
    </source>
</evidence>
<sequence length="142" mass="16687">MPPELEACLSIVIRRYHTRLEGRFEPAHLVENERKLNRSCRLYRRRNDQQIFMRRVGGGVLHGGVAILRNRRQMYNPGPEEVLSTHIDIDIVPRLRRRRAPRPPYHLHASCIGRNSTHESRETPHKVGQKRNTLFARAPFVK</sequence>
<reference evidence="1" key="1">
    <citation type="submission" date="2022-07" db="EMBL/GenBank/DDBJ databases">
        <title>The genome of Lyophyllum shimeji provides insight into the initial evolution of ectomycorrhizal fungal genome.</title>
        <authorList>
            <person name="Kobayashi Y."/>
            <person name="Shibata T."/>
            <person name="Hirakawa H."/>
            <person name="Shigenobu S."/>
            <person name="Nishiyama T."/>
            <person name="Yamada A."/>
            <person name="Hasebe M."/>
            <person name="Kawaguchi M."/>
        </authorList>
    </citation>
    <scope>NUCLEOTIDE SEQUENCE</scope>
    <source>
        <strain evidence="1">AT787</strain>
    </source>
</reference>
<comment type="caution">
    <text evidence="1">The sequence shown here is derived from an EMBL/GenBank/DDBJ whole genome shotgun (WGS) entry which is preliminary data.</text>
</comment>
<name>A0A9P3PW58_LYOSH</name>
<protein>
    <submittedName>
        <fullName evidence="1">Uncharacterized protein</fullName>
    </submittedName>
</protein>
<dbReference type="EMBL" id="BRPK01000012">
    <property type="protein sequence ID" value="GLB42693.1"/>
    <property type="molecule type" value="Genomic_DNA"/>
</dbReference>
<organism evidence="1 2">
    <name type="scientific">Lyophyllum shimeji</name>
    <name type="common">Hon-shimeji</name>
    <name type="synonym">Tricholoma shimeji</name>
    <dbReference type="NCBI Taxonomy" id="47721"/>
    <lineage>
        <taxon>Eukaryota</taxon>
        <taxon>Fungi</taxon>
        <taxon>Dikarya</taxon>
        <taxon>Basidiomycota</taxon>
        <taxon>Agaricomycotina</taxon>
        <taxon>Agaricomycetes</taxon>
        <taxon>Agaricomycetidae</taxon>
        <taxon>Agaricales</taxon>
        <taxon>Tricholomatineae</taxon>
        <taxon>Lyophyllaceae</taxon>
        <taxon>Lyophyllum</taxon>
    </lineage>
</organism>
<keyword evidence="2" id="KW-1185">Reference proteome</keyword>
<dbReference type="Proteomes" id="UP001063166">
    <property type="component" value="Unassembled WGS sequence"/>
</dbReference>